<comment type="similarity">
    <text evidence="1">Belongs to the FAH family.</text>
</comment>
<evidence type="ECO:0000313" key="5">
    <source>
        <dbReference type="Proteomes" id="UP000284219"/>
    </source>
</evidence>
<reference evidence="4 5" key="1">
    <citation type="submission" date="2016-08" db="EMBL/GenBank/DDBJ databases">
        <title>Novel Firmicute Genomes.</title>
        <authorList>
            <person name="Poppleton D.I."/>
            <person name="Gribaldo S."/>
        </authorList>
    </citation>
    <scope>NUCLEOTIDE SEQUENCE [LARGE SCALE GENOMIC DNA]</scope>
    <source>
        <strain evidence="4 5">RAOx-1</strain>
    </source>
</reference>
<dbReference type="InterPro" id="IPR011234">
    <property type="entry name" value="Fumarylacetoacetase-like_C"/>
</dbReference>
<dbReference type="FunFam" id="3.90.850.10:FF:000002">
    <property type="entry name" value="2-hydroxyhepta-2,4-diene-1,7-dioate isomerase"/>
    <property type="match status" value="1"/>
</dbReference>
<evidence type="ECO:0000259" key="3">
    <source>
        <dbReference type="Pfam" id="PF01557"/>
    </source>
</evidence>
<dbReference type="InterPro" id="IPR036663">
    <property type="entry name" value="Fumarylacetoacetase_C_sf"/>
</dbReference>
<keyword evidence="2" id="KW-0479">Metal-binding</keyword>
<evidence type="ECO:0000313" key="4">
    <source>
        <dbReference type="EMBL" id="RKD25870.1"/>
    </source>
</evidence>
<dbReference type="GO" id="GO:0016853">
    <property type="term" value="F:isomerase activity"/>
    <property type="evidence" value="ECO:0007669"/>
    <property type="project" value="UniProtKB-KW"/>
</dbReference>
<protein>
    <submittedName>
        <fullName evidence="4">5-carboxymethyl-2-hydroxymuconate isomerase</fullName>
    </submittedName>
</protein>
<name>A0A419SNJ2_9BACL</name>
<dbReference type="GO" id="GO:0019752">
    <property type="term" value="P:carboxylic acid metabolic process"/>
    <property type="evidence" value="ECO:0007669"/>
    <property type="project" value="UniProtKB-ARBA"/>
</dbReference>
<dbReference type="EMBL" id="MCHY01000006">
    <property type="protein sequence ID" value="RKD25870.1"/>
    <property type="molecule type" value="Genomic_DNA"/>
</dbReference>
<proteinExistence type="inferred from homology"/>
<dbReference type="RefSeq" id="WP_120188550.1">
    <property type="nucleotide sequence ID" value="NZ_MCHY01000006.1"/>
</dbReference>
<comment type="caution">
    <text evidence="4">The sequence shown here is derived from an EMBL/GenBank/DDBJ whole genome shotgun (WGS) entry which is preliminary data.</text>
</comment>
<organism evidence="4 5">
    <name type="scientific">Ammoniphilus oxalaticus</name>
    <dbReference type="NCBI Taxonomy" id="66863"/>
    <lineage>
        <taxon>Bacteria</taxon>
        <taxon>Bacillati</taxon>
        <taxon>Bacillota</taxon>
        <taxon>Bacilli</taxon>
        <taxon>Bacillales</taxon>
        <taxon>Paenibacillaceae</taxon>
        <taxon>Aneurinibacillus group</taxon>
        <taxon>Ammoniphilus</taxon>
    </lineage>
</organism>
<gene>
    <name evidence="4" type="ORF">BEP19_02760</name>
</gene>
<evidence type="ECO:0000256" key="2">
    <source>
        <dbReference type="ARBA" id="ARBA00022723"/>
    </source>
</evidence>
<dbReference type="Proteomes" id="UP000284219">
    <property type="component" value="Unassembled WGS sequence"/>
</dbReference>
<feature type="domain" description="Fumarylacetoacetase-like C-terminal" evidence="3">
    <location>
        <begin position="86"/>
        <end position="289"/>
    </location>
</feature>
<keyword evidence="4" id="KW-0413">Isomerase</keyword>
<dbReference type="Gene3D" id="3.90.850.10">
    <property type="entry name" value="Fumarylacetoacetase-like, C-terminal domain"/>
    <property type="match status" value="1"/>
</dbReference>
<dbReference type="SUPFAM" id="SSF56529">
    <property type="entry name" value="FAH"/>
    <property type="match status" value="1"/>
</dbReference>
<keyword evidence="5" id="KW-1185">Reference proteome</keyword>
<dbReference type="PANTHER" id="PTHR42796">
    <property type="entry name" value="FUMARYLACETOACETATE HYDROLASE DOMAIN-CONTAINING PROTEIN 2A-RELATED"/>
    <property type="match status" value="1"/>
</dbReference>
<dbReference type="Pfam" id="PF01557">
    <property type="entry name" value="FAA_hydrolase"/>
    <property type="match status" value="1"/>
</dbReference>
<sequence>MKLLQYKQHGKTGLGIWTEKGILNVDLAGHRLNLNVPQTMQQLIERGTQGIEMLKDLLYFADSYPERLFLKEDELEFLPVVDQPEKIICVGLNYEPHAEEAKMEVPDFPVLFTKFNNALAGHKETIQLPDRAKEYDYEAELVIVMGKTAKNVSEKDALSYVYGYSVGNDLSARDLQMRTSQWFLGKSLDQFAPVGPYLVTADEVDPDQLDIQCKVNGSMRQHSNTSKMMFNCAYLVSYISQYMTLKPGDLILTGTPEGVILGYSADRQQWLQAGDVVEVTIEKIGTLRNLLA</sequence>
<evidence type="ECO:0000256" key="1">
    <source>
        <dbReference type="ARBA" id="ARBA00010211"/>
    </source>
</evidence>
<dbReference type="OrthoDB" id="9805307at2"/>
<dbReference type="PANTHER" id="PTHR42796:SF4">
    <property type="entry name" value="FUMARYLACETOACETATE HYDROLASE DOMAIN-CONTAINING PROTEIN 2A"/>
    <property type="match status" value="1"/>
</dbReference>
<dbReference type="GO" id="GO:0046872">
    <property type="term" value="F:metal ion binding"/>
    <property type="evidence" value="ECO:0007669"/>
    <property type="project" value="UniProtKB-KW"/>
</dbReference>
<accession>A0A419SNJ2</accession>
<dbReference type="AlphaFoldDB" id="A0A419SNJ2"/>
<dbReference type="InterPro" id="IPR051121">
    <property type="entry name" value="FAH"/>
</dbReference>